<organism evidence="7 8">
    <name type="scientific">Ornithinimicrobium pratense</name>
    <dbReference type="NCBI Taxonomy" id="2593973"/>
    <lineage>
        <taxon>Bacteria</taxon>
        <taxon>Bacillati</taxon>
        <taxon>Actinomycetota</taxon>
        <taxon>Actinomycetes</taxon>
        <taxon>Micrococcales</taxon>
        <taxon>Ornithinimicrobiaceae</taxon>
        <taxon>Ornithinimicrobium</taxon>
    </lineage>
</organism>
<feature type="transmembrane region" description="Helical" evidence="6">
    <location>
        <begin position="45"/>
        <end position="69"/>
    </location>
</feature>
<keyword evidence="3 6" id="KW-0812">Transmembrane</keyword>
<dbReference type="Pfam" id="PF09678">
    <property type="entry name" value="Caa3_CtaG"/>
    <property type="match status" value="1"/>
</dbReference>
<feature type="transmembrane region" description="Helical" evidence="6">
    <location>
        <begin position="6"/>
        <end position="24"/>
    </location>
</feature>
<keyword evidence="2" id="KW-1003">Cell membrane</keyword>
<comment type="subcellular location">
    <subcellularLocation>
        <location evidence="1">Cell membrane</location>
        <topology evidence="1">Multi-pass membrane protein</topology>
    </subcellularLocation>
</comment>
<proteinExistence type="predicted"/>
<sequence length="207" mass="22166">MLLLTVLPIAYTLAAPATLALRALPRRGDGSHGPREWLLALLHSTVGRVLATPLVAAVHVVASMALLYLTPLHGLVLTSDVAHLLMVLYLSLAGYLFTNALIGTDPGPRRPHHGIRLVLLLPSMLLYTFFGSALMSSKMILEPGYYARLALPWLQDPLADQQVGGALVWAMGEVPAMGLALLIALRWSLPLPPSVRRPAGATGHRTG</sequence>
<reference evidence="7 8" key="1">
    <citation type="submission" date="2019-09" db="EMBL/GenBank/DDBJ databases">
        <title>Serinicoccus pratensis sp. nov., isolated from meadow soil.</title>
        <authorList>
            <person name="Zhang W."/>
        </authorList>
    </citation>
    <scope>NUCLEOTIDE SEQUENCE [LARGE SCALE GENOMIC DNA]</scope>
    <source>
        <strain evidence="7 8">W204</strain>
    </source>
</reference>
<name>A0A5J6V3Z7_9MICO</name>
<evidence type="ECO:0000256" key="3">
    <source>
        <dbReference type="ARBA" id="ARBA00022692"/>
    </source>
</evidence>
<evidence type="ECO:0000256" key="4">
    <source>
        <dbReference type="ARBA" id="ARBA00022989"/>
    </source>
</evidence>
<evidence type="ECO:0000313" key="7">
    <source>
        <dbReference type="EMBL" id="QFG68438.1"/>
    </source>
</evidence>
<keyword evidence="5 6" id="KW-0472">Membrane</keyword>
<dbReference type="OrthoDB" id="5241646at2"/>
<keyword evidence="4 6" id="KW-1133">Transmembrane helix</keyword>
<dbReference type="GO" id="GO:0005886">
    <property type="term" value="C:plasma membrane"/>
    <property type="evidence" value="ECO:0007669"/>
    <property type="project" value="UniProtKB-SubCell"/>
</dbReference>
<dbReference type="Proteomes" id="UP000326546">
    <property type="component" value="Chromosome"/>
</dbReference>
<feature type="transmembrane region" description="Helical" evidence="6">
    <location>
        <begin position="81"/>
        <end position="102"/>
    </location>
</feature>
<accession>A0A5J6V3Z7</accession>
<dbReference type="EMBL" id="CP044427">
    <property type="protein sequence ID" value="QFG68438.1"/>
    <property type="molecule type" value="Genomic_DNA"/>
</dbReference>
<evidence type="ECO:0000256" key="1">
    <source>
        <dbReference type="ARBA" id="ARBA00004651"/>
    </source>
</evidence>
<dbReference type="KEGG" id="serw:FY030_06665"/>
<evidence type="ECO:0000256" key="5">
    <source>
        <dbReference type="ARBA" id="ARBA00023136"/>
    </source>
</evidence>
<evidence type="ECO:0000313" key="8">
    <source>
        <dbReference type="Proteomes" id="UP000326546"/>
    </source>
</evidence>
<gene>
    <name evidence="7" type="ORF">FY030_06665</name>
</gene>
<feature type="transmembrane region" description="Helical" evidence="6">
    <location>
        <begin position="114"/>
        <end position="135"/>
    </location>
</feature>
<dbReference type="InterPro" id="IPR019108">
    <property type="entry name" value="Caa3_assmbl_CtaG-rel"/>
</dbReference>
<keyword evidence="8" id="KW-1185">Reference proteome</keyword>
<dbReference type="AlphaFoldDB" id="A0A5J6V3Z7"/>
<feature type="transmembrane region" description="Helical" evidence="6">
    <location>
        <begin position="166"/>
        <end position="187"/>
    </location>
</feature>
<evidence type="ECO:0000256" key="6">
    <source>
        <dbReference type="SAM" id="Phobius"/>
    </source>
</evidence>
<protein>
    <submittedName>
        <fullName evidence="7">Cytochrome c oxidase assembly protein</fullName>
    </submittedName>
</protein>
<evidence type="ECO:0000256" key="2">
    <source>
        <dbReference type="ARBA" id="ARBA00022475"/>
    </source>
</evidence>